<dbReference type="AlphaFoldDB" id="A0A926INN1"/>
<reference evidence="1" key="1">
    <citation type="submission" date="2020-08" db="EMBL/GenBank/DDBJ databases">
        <title>Genome public.</title>
        <authorList>
            <person name="Liu C."/>
            <person name="Sun Q."/>
        </authorList>
    </citation>
    <scope>NUCLEOTIDE SEQUENCE</scope>
    <source>
        <strain evidence="1">NSJ-50</strain>
    </source>
</reference>
<organism evidence="1 2">
    <name type="scientific">Qingrenia yutianensis</name>
    <dbReference type="NCBI Taxonomy" id="2763676"/>
    <lineage>
        <taxon>Bacteria</taxon>
        <taxon>Bacillati</taxon>
        <taxon>Bacillota</taxon>
        <taxon>Clostridia</taxon>
        <taxon>Eubacteriales</taxon>
        <taxon>Oscillospiraceae</taxon>
        <taxon>Qingrenia</taxon>
    </lineage>
</organism>
<proteinExistence type="predicted"/>
<comment type="caution">
    <text evidence="1">The sequence shown here is derived from an EMBL/GenBank/DDBJ whole genome shotgun (WGS) entry which is preliminary data.</text>
</comment>
<dbReference type="Proteomes" id="UP000647416">
    <property type="component" value="Unassembled WGS sequence"/>
</dbReference>
<sequence length="318" mass="34754">MNNLGFTLKDTTNLKFSGATDYEKAKKYTDEEIKIKSVSVNGEKVEPDNNKNVDIDGNTIVSESYLKGNGAPTSSTQADFVGQMYLDTANTKLYQCVSITTNETDGTKSYSWIKVIRGNDHAPIKGLFDWATEGPGVVMAAPEYGTSMISMHSAGKRYPLMSISAAKNEEIDARKQSYKPIVPSNLDYAVRSVRPVTAATAPTTLAVNTLYSINNTSSTSVALTLPQGQNGDFIQYDFVTGTTAPTVTIQSIYGMTEFDFTPEANKIYSLFFDWGIIAVENSANVYGWRISYAEYDYTPSTAETTGNDTVVKANDDDL</sequence>
<name>A0A926INN1_9FIRM</name>
<evidence type="ECO:0000313" key="1">
    <source>
        <dbReference type="EMBL" id="MBC8597297.1"/>
    </source>
</evidence>
<evidence type="ECO:0000313" key="2">
    <source>
        <dbReference type="Proteomes" id="UP000647416"/>
    </source>
</evidence>
<dbReference type="RefSeq" id="WP_178347219.1">
    <property type="nucleotide sequence ID" value="NZ_JACRTE010000020.1"/>
</dbReference>
<gene>
    <name evidence="1" type="ORF">H8706_10535</name>
</gene>
<accession>A0A926INN1</accession>
<dbReference type="EMBL" id="JACRTE010000020">
    <property type="protein sequence ID" value="MBC8597297.1"/>
    <property type="molecule type" value="Genomic_DNA"/>
</dbReference>
<protein>
    <submittedName>
        <fullName evidence="1">Uncharacterized protein</fullName>
    </submittedName>
</protein>
<keyword evidence="2" id="KW-1185">Reference proteome</keyword>